<evidence type="ECO:0000259" key="1">
    <source>
        <dbReference type="Pfam" id="PF00270"/>
    </source>
</evidence>
<dbReference type="Gene3D" id="3.40.50.300">
    <property type="entry name" value="P-loop containing nucleotide triphosphate hydrolases"/>
    <property type="match status" value="1"/>
</dbReference>
<name>A0A835J1M4_9MAGN</name>
<accession>A0A835J1M4</accession>
<dbReference type="SUPFAM" id="SSF52540">
    <property type="entry name" value="P-loop containing nucleoside triphosphate hydrolases"/>
    <property type="match status" value="1"/>
</dbReference>
<keyword evidence="3" id="KW-1185">Reference proteome</keyword>
<dbReference type="InterPro" id="IPR011545">
    <property type="entry name" value="DEAD/DEAH_box_helicase_dom"/>
</dbReference>
<dbReference type="GO" id="GO:0005524">
    <property type="term" value="F:ATP binding"/>
    <property type="evidence" value="ECO:0007669"/>
    <property type="project" value="InterPro"/>
</dbReference>
<evidence type="ECO:0000313" key="2">
    <source>
        <dbReference type="EMBL" id="KAF9626282.1"/>
    </source>
</evidence>
<evidence type="ECO:0000313" key="3">
    <source>
        <dbReference type="Proteomes" id="UP000631114"/>
    </source>
</evidence>
<protein>
    <recommendedName>
        <fullName evidence="1">DEAD/DEAH-box helicase domain-containing protein</fullName>
    </recommendedName>
</protein>
<reference evidence="2 3" key="1">
    <citation type="submission" date="2020-10" db="EMBL/GenBank/DDBJ databases">
        <title>The Coptis chinensis genome and diversification of protoberbering-type alkaloids.</title>
        <authorList>
            <person name="Wang B."/>
            <person name="Shu S."/>
            <person name="Song C."/>
            <person name="Liu Y."/>
        </authorList>
    </citation>
    <scope>NUCLEOTIDE SEQUENCE [LARGE SCALE GENOMIC DNA]</scope>
    <source>
        <strain evidence="2">HL-2020</strain>
        <tissue evidence="2">Leaf</tissue>
    </source>
</reference>
<organism evidence="2 3">
    <name type="scientific">Coptis chinensis</name>
    <dbReference type="NCBI Taxonomy" id="261450"/>
    <lineage>
        <taxon>Eukaryota</taxon>
        <taxon>Viridiplantae</taxon>
        <taxon>Streptophyta</taxon>
        <taxon>Embryophyta</taxon>
        <taxon>Tracheophyta</taxon>
        <taxon>Spermatophyta</taxon>
        <taxon>Magnoliopsida</taxon>
        <taxon>Ranunculales</taxon>
        <taxon>Ranunculaceae</taxon>
        <taxon>Coptidoideae</taxon>
        <taxon>Coptis</taxon>
    </lineage>
</organism>
<dbReference type="InterPro" id="IPR027417">
    <property type="entry name" value="P-loop_NTPase"/>
</dbReference>
<gene>
    <name evidence="2" type="ORF">IFM89_031952</name>
</gene>
<comment type="caution">
    <text evidence="2">The sequence shown here is derived from an EMBL/GenBank/DDBJ whole genome shotgun (WGS) entry which is preliminary data.</text>
</comment>
<dbReference type="OrthoDB" id="1721183at2759"/>
<sequence>MLILSPTRELASQTEKTILALGDYMSIQVHGCIGGKSMGEDIRKLEYGVHVVSGTPEPETNATTTTPLLPLSNLEIMKAHEIESDEDDYLTGFTTEMARSLLHQENPKTRVMAGLPKSTLCGLGSWAGSS</sequence>
<feature type="domain" description="DEAD/DEAH-box helicase" evidence="1">
    <location>
        <begin position="2"/>
        <end position="61"/>
    </location>
</feature>
<dbReference type="Proteomes" id="UP000631114">
    <property type="component" value="Unassembled WGS sequence"/>
</dbReference>
<dbReference type="EMBL" id="JADFTS010000001">
    <property type="protein sequence ID" value="KAF9626282.1"/>
    <property type="molecule type" value="Genomic_DNA"/>
</dbReference>
<dbReference type="GO" id="GO:0003676">
    <property type="term" value="F:nucleic acid binding"/>
    <property type="evidence" value="ECO:0007669"/>
    <property type="project" value="InterPro"/>
</dbReference>
<dbReference type="Pfam" id="PF00270">
    <property type="entry name" value="DEAD"/>
    <property type="match status" value="1"/>
</dbReference>
<proteinExistence type="predicted"/>
<dbReference type="AlphaFoldDB" id="A0A835J1M4"/>